<dbReference type="HOGENOM" id="CLU_2167840_0_0_11"/>
<sequence length="110" mass="11612">MGAVEPVADRRALKGCADEAAEIDAAGDVAAVHEDQREGAAAVAQGQQFPCVGELALRREEVLRARGVPRREVSAVADVGGREGGRVVLSAHAQEEVARQRTVSEFEGHQ</sequence>
<proteinExistence type="predicted"/>
<evidence type="ECO:0000313" key="1">
    <source>
        <dbReference type="EMBL" id="AGW42222.1"/>
    </source>
</evidence>
<accession>U3PBV1</accession>
<name>U3PBV1_LEIXC</name>
<keyword evidence="2" id="KW-1185">Reference proteome</keyword>
<evidence type="ECO:0000313" key="2">
    <source>
        <dbReference type="Proteomes" id="UP000016743"/>
    </source>
</evidence>
<organism evidence="1 2">
    <name type="scientific">Leifsonia xyli subsp. cynodontis DSM 46306</name>
    <dbReference type="NCBI Taxonomy" id="1389489"/>
    <lineage>
        <taxon>Bacteria</taxon>
        <taxon>Bacillati</taxon>
        <taxon>Actinomycetota</taxon>
        <taxon>Actinomycetes</taxon>
        <taxon>Micrococcales</taxon>
        <taxon>Microbacteriaceae</taxon>
        <taxon>Leifsonia</taxon>
    </lineage>
</organism>
<gene>
    <name evidence="1" type="ORF">O159_22520</name>
</gene>
<dbReference type="Proteomes" id="UP000016743">
    <property type="component" value="Chromosome"/>
</dbReference>
<dbReference type="AlphaFoldDB" id="U3PBV1"/>
<dbReference type="KEGG" id="lxy:O159_22520"/>
<protein>
    <submittedName>
        <fullName evidence="1">Uncharacterized protein</fullName>
    </submittedName>
</protein>
<dbReference type="EMBL" id="CP006734">
    <property type="protein sequence ID" value="AGW42222.1"/>
    <property type="molecule type" value="Genomic_DNA"/>
</dbReference>
<reference evidence="1 2" key="1">
    <citation type="journal article" date="2013" name="Genome Announc.">
        <title>Complete Genome Sequence of Leifsonia xyli subsp. cynodontis Strain DSM46306, a Gram-Positive Bacterial Pathogen of Grasses.</title>
        <authorList>
            <person name="Monteiro-Vitorello C.B."/>
            <person name="Zerillo M.M."/>
            <person name="Van Sluys M.A."/>
            <person name="Camargo L.E."/>
            <person name="Kitajima J.P."/>
        </authorList>
    </citation>
    <scope>NUCLEOTIDE SEQUENCE [LARGE SCALE GENOMIC DNA]</scope>
    <source>
        <strain evidence="1 2">DSM 46306</strain>
    </source>
</reference>